<comment type="caution">
    <text evidence="2">The sequence shown here is derived from an EMBL/GenBank/DDBJ whole genome shotgun (WGS) entry which is preliminary data.</text>
</comment>
<feature type="compositionally biased region" description="Low complexity" evidence="1">
    <location>
        <begin position="250"/>
        <end position="269"/>
    </location>
</feature>
<proteinExistence type="predicted"/>
<dbReference type="EMBL" id="DSRD01000164">
    <property type="protein sequence ID" value="HGW93140.1"/>
    <property type="molecule type" value="Genomic_DNA"/>
</dbReference>
<evidence type="ECO:0008006" key="3">
    <source>
        <dbReference type="Google" id="ProtNLM"/>
    </source>
</evidence>
<reference evidence="2" key="1">
    <citation type="journal article" date="2020" name="mSystems">
        <title>Genome- and Community-Level Interaction Insights into Carbon Utilization and Element Cycling Functions of Hydrothermarchaeota in Hydrothermal Sediment.</title>
        <authorList>
            <person name="Zhou Z."/>
            <person name="Liu Y."/>
            <person name="Xu W."/>
            <person name="Pan J."/>
            <person name="Luo Z.H."/>
            <person name="Li M."/>
        </authorList>
    </citation>
    <scope>NUCLEOTIDE SEQUENCE [LARGE SCALE GENOMIC DNA]</scope>
    <source>
        <strain evidence="2">SpSt-402</strain>
    </source>
</reference>
<organism evidence="2">
    <name type="scientific">Oscillatoriales cyanobacterium SpSt-402</name>
    <dbReference type="NCBI Taxonomy" id="2282168"/>
    <lineage>
        <taxon>Bacteria</taxon>
        <taxon>Bacillati</taxon>
        <taxon>Cyanobacteriota</taxon>
        <taxon>Cyanophyceae</taxon>
        <taxon>Oscillatoriophycideae</taxon>
        <taxon>Oscillatoriales</taxon>
    </lineage>
</organism>
<sequence length="353" mass="39540">MALVDAWKEGKQQRQQEIAHRQQAIQQILSEFGKARQQTATQLHHHLTVFRAGLIQQEQQRRTNYCVLAAELQLFRDELQSSVRSLRDTMQIDIAACKASTQDFLATCQEQRSHIKAETQAELIAFIEALRSEVQSYLVELEILRQGRAEQVQQDLQQSRAAREVEVQALFERFTEFRSELQNFRRSLSETVWGVPAPTTPTAPQSQPLPLVVPKPISSKPTPSQPAPSKPGMAKLSAKSPFPKNSLSGKTTSPKNTPKATAKPSTAAKTFPVTKVSVSQPATPTIESKSTDVAFEKEVYTFLHQNQGARLTQIETSLKINRFQAVDALRSLIKKGLITQRDRIYLTQAAVQS</sequence>
<accession>A0A832M2F1</accession>
<feature type="compositionally biased region" description="Low complexity" evidence="1">
    <location>
        <begin position="196"/>
        <end position="210"/>
    </location>
</feature>
<protein>
    <recommendedName>
        <fullName evidence="3">Gas vesicle protein GvpC</fullName>
    </recommendedName>
</protein>
<feature type="region of interest" description="Disordered" evidence="1">
    <location>
        <begin position="196"/>
        <end position="269"/>
    </location>
</feature>
<dbReference type="AlphaFoldDB" id="A0A832M2F1"/>
<name>A0A832M2F1_9CYAN</name>
<gene>
    <name evidence="2" type="ORF">ENR47_02475</name>
</gene>
<evidence type="ECO:0000313" key="2">
    <source>
        <dbReference type="EMBL" id="HGW93140.1"/>
    </source>
</evidence>
<evidence type="ECO:0000256" key="1">
    <source>
        <dbReference type="SAM" id="MobiDB-lite"/>
    </source>
</evidence>